<evidence type="ECO:0000259" key="2">
    <source>
        <dbReference type="Pfam" id="PF10881"/>
    </source>
</evidence>
<feature type="domain" description="DUF2726" evidence="2">
    <location>
        <begin position="132"/>
        <end position="241"/>
    </location>
</feature>
<evidence type="ECO:0000313" key="4">
    <source>
        <dbReference type="Proteomes" id="UP000427842"/>
    </source>
</evidence>
<evidence type="ECO:0000313" key="3">
    <source>
        <dbReference type="EMBL" id="KAB8122506.1"/>
    </source>
</evidence>
<organism evidence="3 4">
    <name type="scientific">Komagataeibacter medellinensis</name>
    <dbReference type="NCBI Taxonomy" id="1177712"/>
    <lineage>
        <taxon>Bacteria</taxon>
        <taxon>Pseudomonadati</taxon>
        <taxon>Pseudomonadota</taxon>
        <taxon>Alphaproteobacteria</taxon>
        <taxon>Acetobacterales</taxon>
        <taxon>Acetobacteraceae</taxon>
        <taxon>Komagataeibacter</taxon>
    </lineage>
</organism>
<keyword evidence="1" id="KW-1133">Transmembrane helix</keyword>
<dbReference type="InterPro" id="IPR024402">
    <property type="entry name" value="DUF2726"/>
</dbReference>
<accession>A0ABQ6VRM3</accession>
<proteinExistence type="predicted"/>
<protein>
    <submittedName>
        <fullName evidence="3">DUF2726 domain-containing protein</fullName>
    </submittedName>
</protein>
<dbReference type="Proteomes" id="UP000427842">
    <property type="component" value="Unassembled WGS sequence"/>
</dbReference>
<evidence type="ECO:0000256" key="1">
    <source>
        <dbReference type="SAM" id="Phobius"/>
    </source>
</evidence>
<name>A0ABQ6VRM3_9PROT</name>
<dbReference type="EMBL" id="QYAZ01000002">
    <property type="protein sequence ID" value="KAB8122506.1"/>
    <property type="molecule type" value="Genomic_DNA"/>
</dbReference>
<gene>
    <name evidence="3" type="ORF">D3W54_15110</name>
</gene>
<reference evidence="3 4" key="1">
    <citation type="submission" date="2018-09" db="EMBL/GenBank/DDBJ databases">
        <title>Genome sequence and characterization of the bcs clusters for the production of nanocellulose from the low pH resistant strain Komagataeibacter medellinensis ID13488.</title>
        <authorList>
            <person name="Hernandez-Arriaga A.M."/>
            <person name="Del Cerro C."/>
            <person name="Urbina L."/>
            <person name="Eceiza A."/>
            <person name="Retegi A."/>
            <person name="Prieto M.A."/>
        </authorList>
    </citation>
    <scope>NUCLEOTIDE SEQUENCE [LARGE SCALE GENOMIC DNA]</scope>
    <source>
        <strain evidence="3 4">ID13488</strain>
    </source>
</reference>
<dbReference type="Pfam" id="PF10881">
    <property type="entry name" value="DUF2726"/>
    <property type="match status" value="1"/>
</dbReference>
<sequence>MACCFCRCKNGRTGLDRLPPVNWRVNFHASPPPMLMGVAEVLVGLLLLGWGACGLLRAPAPVARRAARAAGRVEPITRIRPPAPVPDPMPEPAPGWAAGGVSGEMPQAADAGFTVPVSMADYSWAVPLYQPRPLLSAWECRVLRTLMAQVPPGYLVCPQVRLAELMVPRGPDADANRRAFYKIASKSVDFVVVRADDGHVVLGVELDDSTHDQPERQYRDGLVNAAFAQVGITLVHVTPGQRVDVTGYFEDALAEPTVW</sequence>
<keyword evidence="1" id="KW-0812">Transmembrane</keyword>
<feature type="transmembrane region" description="Helical" evidence="1">
    <location>
        <begin position="34"/>
        <end position="56"/>
    </location>
</feature>
<keyword evidence="1" id="KW-0472">Membrane</keyword>
<keyword evidence="4" id="KW-1185">Reference proteome</keyword>
<comment type="caution">
    <text evidence="3">The sequence shown here is derived from an EMBL/GenBank/DDBJ whole genome shotgun (WGS) entry which is preliminary data.</text>
</comment>